<feature type="domain" description="Glycosyl transferase family 1" evidence="1">
    <location>
        <begin position="217"/>
        <end position="374"/>
    </location>
</feature>
<dbReference type="Pfam" id="PF00534">
    <property type="entry name" value="Glycos_transf_1"/>
    <property type="match status" value="1"/>
</dbReference>
<reference evidence="4" key="1">
    <citation type="journal article" date="2021" name="ISME J.">
        <title>Evolutionary origin and ecological implication of a unique nif island in free-living Bradyrhizobium lineages.</title>
        <authorList>
            <person name="Tao J."/>
        </authorList>
    </citation>
    <scope>NUCLEOTIDE SEQUENCE [LARGE SCALE GENOMIC DNA]</scope>
    <source>
        <strain evidence="4">SZCCT0434</strain>
    </source>
</reference>
<accession>A0ABS5FXH5</accession>
<comment type="caution">
    <text evidence="3">The sequence shown here is derived from an EMBL/GenBank/DDBJ whole genome shotgun (WGS) entry which is preliminary data.</text>
</comment>
<dbReference type="CDD" id="cd03794">
    <property type="entry name" value="GT4_WbuB-like"/>
    <property type="match status" value="1"/>
</dbReference>
<evidence type="ECO:0000259" key="1">
    <source>
        <dbReference type="Pfam" id="PF00534"/>
    </source>
</evidence>
<dbReference type="InterPro" id="IPR050194">
    <property type="entry name" value="Glycosyltransferase_grp1"/>
</dbReference>
<sequence length="404" mass="43373">MRKPSKVVVVSQHYPPDRSTTAAIMAAIAERVAADVEVMVVSGMPGSASPPAPGRPVVVEIRNWLPGKAALVKRALAEALFTVRIFFALLARLKRGDVALTVTAPFVLPYAVAAAARLKGAKSALIMHDLFPDVLVMAGLLRSSSLVARTIRAINALMFRALNAVVVIGRDAEKLLLRYRGITLDKIRFIPNWTTLAPAIRPVSPDNPFRAALPARFVVGLSGNLGFTHDPDIVFEAARLLAGESDIHFLLSGWGMGFARLKDMQATAKLANLTLIDRVADGELDALLSSADVWLIPYRKDVAGVSVPSRFYNLLAAGRPVILVSEPEAEAALTVSENGLGWVVTPGRSDQLADAIRRASRSQDAAMAERAVATARTFSPERALTSYAALVGELLSDRDVERTT</sequence>
<dbReference type="PANTHER" id="PTHR45947:SF3">
    <property type="entry name" value="SULFOQUINOVOSYL TRANSFERASE SQD2"/>
    <property type="match status" value="1"/>
</dbReference>
<proteinExistence type="predicted"/>
<protein>
    <submittedName>
        <fullName evidence="3">Glycosyltransferase family 4 protein</fullName>
    </submittedName>
</protein>
<dbReference type="Gene3D" id="3.40.50.2000">
    <property type="entry name" value="Glycogen Phosphorylase B"/>
    <property type="match status" value="2"/>
</dbReference>
<dbReference type="SUPFAM" id="SSF53756">
    <property type="entry name" value="UDP-Glycosyltransferase/glycogen phosphorylase"/>
    <property type="match status" value="1"/>
</dbReference>
<dbReference type="InterPro" id="IPR028098">
    <property type="entry name" value="Glyco_trans_4-like_N"/>
</dbReference>
<dbReference type="Pfam" id="PF13439">
    <property type="entry name" value="Glyco_transf_4"/>
    <property type="match status" value="1"/>
</dbReference>
<dbReference type="InterPro" id="IPR001296">
    <property type="entry name" value="Glyco_trans_1"/>
</dbReference>
<name>A0ABS5FXH5_9BRAD</name>
<evidence type="ECO:0000259" key="2">
    <source>
        <dbReference type="Pfam" id="PF13439"/>
    </source>
</evidence>
<dbReference type="RefSeq" id="WP_212495514.1">
    <property type="nucleotide sequence ID" value="NZ_JAFCJH010000086.1"/>
</dbReference>
<organism evidence="3 4">
    <name type="scientific">Bradyrhizobium jicamae</name>
    <dbReference type="NCBI Taxonomy" id="280332"/>
    <lineage>
        <taxon>Bacteria</taxon>
        <taxon>Pseudomonadati</taxon>
        <taxon>Pseudomonadota</taxon>
        <taxon>Alphaproteobacteria</taxon>
        <taxon>Hyphomicrobiales</taxon>
        <taxon>Nitrobacteraceae</taxon>
        <taxon>Bradyrhizobium</taxon>
    </lineage>
</organism>
<dbReference type="PANTHER" id="PTHR45947">
    <property type="entry name" value="SULFOQUINOVOSYL TRANSFERASE SQD2"/>
    <property type="match status" value="1"/>
</dbReference>
<dbReference type="Proteomes" id="UP001315278">
    <property type="component" value="Unassembled WGS sequence"/>
</dbReference>
<gene>
    <name evidence="3" type="ORF">JQ615_39910</name>
</gene>
<keyword evidence="4" id="KW-1185">Reference proteome</keyword>
<evidence type="ECO:0000313" key="3">
    <source>
        <dbReference type="EMBL" id="MBR0801524.1"/>
    </source>
</evidence>
<evidence type="ECO:0000313" key="4">
    <source>
        <dbReference type="Proteomes" id="UP001315278"/>
    </source>
</evidence>
<feature type="domain" description="Glycosyltransferase subfamily 4-like N-terminal" evidence="2">
    <location>
        <begin position="29"/>
        <end position="193"/>
    </location>
</feature>
<dbReference type="EMBL" id="JAFCJH010000086">
    <property type="protein sequence ID" value="MBR0801524.1"/>
    <property type="molecule type" value="Genomic_DNA"/>
</dbReference>